<dbReference type="InterPro" id="IPR023214">
    <property type="entry name" value="HAD_sf"/>
</dbReference>
<proteinExistence type="predicted"/>
<dbReference type="EC" id="3.1.3.23" evidence="1"/>
<dbReference type="Proteomes" id="UP000784700">
    <property type="component" value="Unassembled WGS sequence"/>
</dbReference>
<evidence type="ECO:0000313" key="2">
    <source>
        <dbReference type="Proteomes" id="UP000784700"/>
    </source>
</evidence>
<dbReference type="NCBIfam" id="NF007806">
    <property type="entry name" value="PRK10513.1"/>
    <property type="match status" value="1"/>
</dbReference>
<dbReference type="Pfam" id="PF08282">
    <property type="entry name" value="Hydrolase_3"/>
    <property type="match status" value="1"/>
</dbReference>
<name>A0A2S2JLJ4_9LACO</name>
<reference evidence="1" key="1">
    <citation type="submission" date="2018-08" db="EMBL/GenBank/DDBJ databases">
        <title>Comparative genomics of wild bee and flower associated Lactobacillus reveals potential adaptation to the bee host.</title>
        <authorList>
            <person name="Vuong H.Q."/>
            <person name="Mcfrederick Q.S."/>
        </authorList>
    </citation>
    <scope>NUCLEOTIDE SEQUENCE</scope>
    <source>
        <strain evidence="1">HV_63</strain>
    </source>
</reference>
<dbReference type="AlphaFoldDB" id="A0A2S2JLJ4"/>
<keyword evidence="1" id="KW-0378">Hydrolase</keyword>
<dbReference type="GO" id="GO:0005829">
    <property type="term" value="C:cytosol"/>
    <property type="evidence" value="ECO:0007669"/>
    <property type="project" value="TreeGrafter"/>
</dbReference>
<dbReference type="GO" id="GO:0000287">
    <property type="term" value="F:magnesium ion binding"/>
    <property type="evidence" value="ECO:0007669"/>
    <property type="project" value="TreeGrafter"/>
</dbReference>
<dbReference type="EMBL" id="QUBG01000008">
    <property type="protein sequence ID" value="TPR43017.1"/>
    <property type="molecule type" value="Genomic_DNA"/>
</dbReference>
<dbReference type="Gene3D" id="3.40.50.1000">
    <property type="entry name" value="HAD superfamily/HAD-like"/>
    <property type="match status" value="1"/>
</dbReference>
<dbReference type="RefSeq" id="WP_108982997.1">
    <property type="nucleotide sequence ID" value="NZ_BAABXB010000204.1"/>
</dbReference>
<dbReference type="CDD" id="cd07516">
    <property type="entry name" value="HAD_Pase"/>
    <property type="match status" value="1"/>
</dbReference>
<dbReference type="SFLD" id="SFLDG01144">
    <property type="entry name" value="C2.B.4:_PGP_Like"/>
    <property type="match status" value="1"/>
</dbReference>
<dbReference type="PANTHER" id="PTHR10000:SF8">
    <property type="entry name" value="HAD SUPERFAMILY HYDROLASE-LIKE, TYPE 3"/>
    <property type="match status" value="1"/>
</dbReference>
<organism evidence="1 2">
    <name type="scientific">Apilactobacillus micheneri</name>
    <dbReference type="NCBI Taxonomy" id="1899430"/>
    <lineage>
        <taxon>Bacteria</taxon>
        <taxon>Bacillati</taxon>
        <taxon>Bacillota</taxon>
        <taxon>Bacilli</taxon>
        <taxon>Lactobacillales</taxon>
        <taxon>Lactobacillaceae</taxon>
        <taxon>Apilactobacillus</taxon>
    </lineage>
</organism>
<dbReference type="SFLD" id="SFLDG01140">
    <property type="entry name" value="C2.B:_Phosphomannomutase_and_P"/>
    <property type="match status" value="1"/>
</dbReference>
<dbReference type="InterPro" id="IPR000150">
    <property type="entry name" value="Cof"/>
</dbReference>
<protein>
    <submittedName>
        <fullName evidence="1">Sugar-phosphatase</fullName>
        <ecNumber evidence="1">3.1.3.23</ecNumber>
    </submittedName>
</protein>
<dbReference type="OrthoDB" id="9790031at2"/>
<dbReference type="InterPro" id="IPR006379">
    <property type="entry name" value="HAD-SF_hydro_IIB"/>
</dbReference>
<dbReference type="Gene3D" id="3.30.1240.10">
    <property type="match status" value="1"/>
</dbReference>
<dbReference type="NCBIfam" id="TIGR00099">
    <property type="entry name" value="Cof-subfamily"/>
    <property type="match status" value="1"/>
</dbReference>
<dbReference type="NCBIfam" id="TIGR01484">
    <property type="entry name" value="HAD-SF-IIB"/>
    <property type="match status" value="1"/>
</dbReference>
<gene>
    <name evidence="1" type="ORF">DY130_06645</name>
</gene>
<dbReference type="PANTHER" id="PTHR10000">
    <property type="entry name" value="PHOSPHOSERINE PHOSPHATASE"/>
    <property type="match status" value="1"/>
</dbReference>
<dbReference type="InterPro" id="IPR036412">
    <property type="entry name" value="HAD-like_sf"/>
</dbReference>
<dbReference type="SFLD" id="SFLDS00003">
    <property type="entry name" value="Haloacid_Dehalogenase"/>
    <property type="match status" value="1"/>
</dbReference>
<dbReference type="SUPFAM" id="SSF56784">
    <property type="entry name" value="HAD-like"/>
    <property type="match status" value="1"/>
</dbReference>
<sequence length="272" mass="30093">MKDIKLIAIDIDGTLLNEENNLAQETIDAITEARQQGIKVVLCTGRPLTGAKTYLKALNISGHDEYAITFNGSQVQDADGNIIEKENITHDEFLELEKLSHKLDTNFQIETADYIYATNRDLSPFSIAESYLVKMPIKVREPNEIGKNVEVVKAMLIANPDVIDKAFEEIPEDLFNRFSVVKSTPVFIEFMNKKSSKGNALDSLAKDLNLTADNVMAIGDQNNDMTMVKYAGTGVAMGNAVDELKAIANKVTKTNKENGVAYAIRNFALNKK</sequence>
<evidence type="ECO:0000313" key="1">
    <source>
        <dbReference type="EMBL" id="TPR43017.1"/>
    </source>
</evidence>
<comment type="caution">
    <text evidence="1">The sequence shown here is derived from an EMBL/GenBank/DDBJ whole genome shotgun (WGS) entry which is preliminary data.</text>
</comment>
<dbReference type="GeneID" id="58108876"/>
<dbReference type="GO" id="GO:0050308">
    <property type="term" value="F:sugar-phosphatase activity"/>
    <property type="evidence" value="ECO:0007669"/>
    <property type="project" value="UniProtKB-EC"/>
</dbReference>
<accession>A0A2S2JLJ4</accession>
<dbReference type="PROSITE" id="PS01228">
    <property type="entry name" value="COF_1"/>
    <property type="match status" value="1"/>
</dbReference>